<evidence type="ECO:0000313" key="3">
    <source>
        <dbReference type="Proteomes" id="UP000272400"/>
    </source>
</evidence>
<comment type="caution">
    <text evidence="2">The sequence shown here is derived from an EMBL/GenBank/DDBJ whole genome shotgun (WGS) entry which is preliminary data.</text>
</comment>
<dbReference type="Proteomes" id="UP000272400">
    <property type="component" value="Unassembled WGS sequence"/>
</dbReference>
<dbReference type="AlphaFoldDB" id="A0A3N1CP58"/>
<evidence type="ECO:0000313" key="2">
    <source>
        <dbReference type="EMBL" id="ROO83107.1"/>
    </source>
</evidence>
<dbReference type="RefSeq" id="WP_123662046.1">
    <property type="nucleotide sequence ID" value="NZ_RJKE01000001.1"/>
</dbReference>
<proteinExistence type="predicted"/>
<accession>A0A3N1CP58</accession>
<name>A0A3N1CP58_9ACTN</name>
<keyword evidence="3" id="KW-1185">Reference proteome</keyword>
<feature type="compositionally biased region" description="Acidic residues" evidence="1">
    <location>
        <begin position="10"/>
        <end position="33"/>
    </location>
</feature>
<reference evidence="2 3" key="1">
    <citation type="submission" date="2018-11" db="EMBL/GenBank/DDBJ databases">
        <title>Sequencing the genomes of 1000 actinobacteria strains.</title>
        <authorList>
            <person name="Klenk H.-P."/>
        </authorList>
    </citation>
    <scope>NUCLEOTIDE SEQUENCE [LARGE SCALE GENOMIC DNA]</scope>
    <source>
        <strain evidence="2 3">DSM 44254</strain>
    </source>
</reference>
<sequence>MPDPQIFDATPEDEAVELQEDAREDELEQEEPVPMEADPADTHEQRKEVGIDEDEYRSG</sequence>
<evidence type="ECO:0000256" key="1">
    <source>
        <dbReference type="SAM" id="MobiDB-lite"/>
    </source>
</evidence>
<protein>
    <submittedName>
        <fullName evidence="2">Uncharacterized protein</fullName>
    </submittedName>
</protein>
<gene>
    <name evidence="2" type="ORF">EDD29_0598</name>
</gene>
<organism evidence="2 3">
    <name type="scientific">Actinocorallia herbida</name>
    <dbReference type="NCBI Taxonomy" id="58109"/>
    <lineage>
        <taxon>Bacteria</taxon>
        <taxon>Bacillati</taxon>
        <taxon>Actinomycetota</taxon>
        <taxon>Actinomycetes</taxon>
        <taxon>Streptosporangiales</taxon>
        <taxon>Thermomonosporaceae</taxon>
        <taxon>Actinocorallia</taxon>
    </lineage>
</organism>
<dbReference type="EMBL" id="RJKE01000001">
    <property type="protein sequence ID" value="ROO83107.1"/>
    <property type="molecule type" value="Genomic_DNA"/>
</dbReference>
<feature type="region of interest" description="Disordered" evidence="1">
    <location>
        <begin position="1"/>
        <end position="59"/>
    </location>
</feature>
<feature type="compositionally biased region" description="Basic and acidic residues" evidence="1">
    <location>
        <begin position="40"/>
        <end position="59"/>
    </location>
</feature>